<dbReference type="PANTHER" id="PTHR38471:SF2">
    <property type="entry name" value="FOUR HELIX BUNDLE PROTEIN"/>
    <property type="match status" value="1"/>
</dbReference>
<dbReference type="NCBIfam" id="TIGR02436">
    <property type="entry name" value="four helix bundle protein"/>
    <property type="match status" value="1"/>
</dbReference>
<dbReference type="AlphaFoldDB" id="K2MDG0"/>
<comment type="caution">
    <text evidence="1">The sequence shown here is derived from an EMBL/GenBank/DDBJ whole genome shotgun (WGS) entry which is preliminary data.</text>
</comment>
<accession>K2MDG0</accession>
<dbReference type="eggNOG" id="ENOG5032YWC">
    <property type="taxonomic scope" value="Bacteria"/>
</dbReference>
<evidence type="ECO:0000313" key="2">
    <source>
        <dbReference type="Proteomes" id="UP000006786"/>
    </source>
</evidence>
<sequence>MDLATECYRATSGFPASETYGLTSQIRRSASSIPANIAEGHGRKLTGPFVQFLRIAQGSLKELETHLMLASRLSFLEENRLQDLLQAAEEIGKMIRSMIRRLQEKSA</sequence>
<dbReference type="SUPFAM" id="SSF158446">
    <property type="entry name" value="IVS-encoded protein-like"/>
    <property type="match status" value="1"/>
</dbReference>
<dbReference type="NCBIfam" id="NF008911">
    <property type="entry name" value="PRK12275.1-2"/>
    <property type="match status" value="1"/>
</dbReference>
<dbReference type="Gene3D" id="1.20.1440.60">
    <property type="entry name" value="23S rRNA-intervening sequence"/>
    <property type="match status" value="1"/>
</dbReference>
<reference evidence="1 2" key="1">
    <citation type="journal article" date="2012" name="J. Bacteriol.">
        <title>Genome Sequence of Nitratireductor pacificus Type Strain pht-3B.</title>
        <authorList>
            <person name="Lai Q."/>
            <person name="Li G."/>
            <person name="Shao Z."/>
        </authorList>
    </citation>
    <scope>NUCLEOTIDE SEQUENCE [LARGE SCALE GENOMIC DNA]</scope>
    <source>
        <strain evidence="2">pht-3B</strain>
    </source>
</reference>
<dbReference type="PANTHER" id="PTHR38471">
    <property type="entry name" value="FOUR HELIX BUNDLE PROTEIN"/>
    <property type="match status" value="1"/>
</dbReference>
<keyword evidence="2" id="KW-1185">Reference proteome</keyword>
<dbReference type="EMBL" id="AMRM01000003">
    <property type="protein sequence ID" value="EKF20206.1"/>
    <property type="molecule type" value="Genomic_DNA"/>
</dbReference>
<dbReference type="STRING" id="391937.NA2_03092"/>
<organism evidence="1 2">
    <name type="scientific">Nitratireductor pacificus pht-3B</name>
    <dbReference type="NCBI Taxonomy" id="391937"/>
    <lineage>
        <taxon>Bacteria</taxon>
        <taxon>Pseudomonadati</taxon>
        <taxon>Pseudomonadota</taxon>
        <taxon>Alphaproteobacteria</taxon>
        <taxon>Hyphomicrobiales</taxon>
        <taxon>Phyllobacteriaceae</taxon>
        <taxon>Nitratireductor</taxon>
    </lineage>
</organism>
<gene>
    <name evidence="1" type="ORF">NA2_03092</name>
</gene>
<evidence type="ECO:0000313" key="1">
    <source>
        <dbReference type="EMBL" id="EKF20206.1"/>
    </source>
</evidence>
<dbReference type="CDD" id="cd16377">
    <property type="entry name" value="23S_rRNA_IVP_like"/>
    <property type="match status" value="1"/>
</dbReference>
<dbReference type="Proteomes" id="UP000006786">
    <property type="component" value="Unassembled WGS sequence"/>
</dbReference>
<evidence type="ECO:0008006" key="3">
    <source>
        <dbReference type="Google" id="ProtNLM"/>
    </source>
</evidence>
<dbReference type="InterPro" id="IPR036583">
    <property type="entry name" value="23S_rRNA_IVS_sf"/>
</dbReference>
<protein>
    <recommendedName>
        <fullName evidence="3">S23 ribosomal protein</fullName>
    </recommendedName>
</protein>
<dbReference type="Pfam" id="PF05635">
    <property type="entry name" value="23S_rRNA_IVP"/>
    <property type="match status" value="1"/>
</dbReference>
<name>K2MDG0_9HYPH</name>
<proteinExistence type="predicted"/>
<dbReference type="InterPro" id="IPR012657">
    <property type="entry name" value="23S_rRNA-intervening_sequence"/>
</dbReference>